<accession>A0A6A8ABF2</accession>
<gene>
    <name evidence="14" type="ORF">GAO09_18565</name>
</gene>
<evidence type="ECO:0000256" key="1">
    <source>
        <dbReference type="ARBA" id="ARBA00003469"/>
    </source>
</evidence>
<reference evidence="14 15" key="1">
    <citation type="submission" date="2019-11" db="EMBL/GenBank/DDBJ databases">
        <title>Genome analysis of Rhizobacterium cereale a novel genus and species isolated from maize roots in North Spain.</title>
        <authorList>
            <person name="Menendez E."/>
            <person name="Flores-Felix J.D."/>
            <person name="Ramirez-Bahena M.-H."/>
            <person name="Igual J.M."/>
            <person name="Garcia-Fraile P."/>
            <person name="Peix A."/>
            <person name="Velazquez E."/>
        </authorList>
    </citation>
    <scope>NUCLEOTIDE SEQUENCE [LARGE SCALE GENOMIC DNA]</scope>
    <source>
        <strain evidence="14 15">RZME27</strain>
    </source>
</reference>
<dbReference type="PANTHER" id="PTHR31528:SF1">
    <property type="entry name" value="4-AMINO-5-HYDROXYMETHYL-2-METHYLPYRIMIDINE PHOSPHATE SYNTHASE THI11-RELATED"/>
    <property type="match status" value="1"/>
</dbReference>
<proteinExistence type="inferred from homology"/>
<feature type="chain" id="PRO_5025451799" description="Thiamine pyrimidine synthase" evidence="12">
    <location>
        <begin position="26"/>
        <end position="342"/>
    </location>
</feature>
<sequence>MMKSTFLKLAFGAMALAFSASMSTAQDLKPVKFSLDWTLQGNHAIWGLALKNKYFEQNGMKVSMDRGYGSGDTVVKIAAGAYDIGFTDVNSVIKFNAENPDRTVLAFYQVFDKTPNSIIALKKSGITKPADLAGKKIGAPESDSSRMMFGAFAKANSIDPASINWVTMAPNLRETMLVQGQVEAISGFSSTSVFNLISAGVPQDDIVVMSYADNGLDLYGSVLVAMPDYIAKNPGVIKGFVKATISGTVDLLKDPAAGMAAMQEIEPMFETKLETARLAFLMEKGVLKSPAFDKNGLGYVDPARMDLTIKTNSEVYKVAAPAADKVYTTEFLPPASERMPPK</sequence>
<evidence type="ECO:0000256" key="9">
    <source>
        <dbReference type="ARBA" id="ARBA00023004"/>
    </source>
</evidence>
<dbReference type="GO" id="GO:0046872">
    <property type="term" value="F:metal ion binding"/>
    <property type="evidence" value="ECO:0007669"/>
    <property type="project" value="UniProtKB-KW"/>
</dbReference>
<comment type="pathway">
    <text evidence="2">Cofactor biosynthesis; thiamine diphosphate biosynthesis.</text>
</comment>
<evidence type="ECO:0000313" key="14">
    <source>
        <dbReference type="EMBL" id="MQY48044.1"/>
    </source>
</evidence>
<comment type="subunit">
    <text evidence="4">Homodimer.</text>
</comment>
<evidence type="ECO:0000256" key="6">
    <source>
        <dbReference type="ARBA" id="ARBA00022723"/>
    </source>
</evidence>
<keyword evidence="6" id="KW-0479">Metal-binding</keyword>
<name>A0A6A8ABF2_9HYPH</name>
<dbReference type="GO" id="GO:0009228">
    <property type="term" value="P:thiamine biosynthetic process"/>
    <property type="evidence" value="ECO:0007669"/>
    <property type="project" value="UniProtKB-KW"/>
</dbReference>
<keyword evidence="8" id="KW-0784">Thiamine biosynthesis</keyword>
<dbReference type="InterPro" id="IPR027939">
    <property type="entry name" value="NMT1/THI5"/>
</dbReference>
<dbReference type="EMBL" id="WIXI01000046">
    <property type="protein sequence ID" value="MQY48044.1"/>
    <property type="molecule type" value="Genomic_DNA"/>
</dbReference>
<dbReference type="Gene3D" id="3.40.190.10">
    <property type="entry name" value="Periplasmic binding protein-like II"/>
    <property type="match status" value="2"/>
</dbReference>
<keyword evidence="5" id="KW-0808">Transferase</keyword>
<feature type="domain" description="SsuA/THI5-like" evidence="13">
    <location>
        <begin position="41"/>
        <end position="256"/>
    </location>
</feature>
<evidence type="ECO:0000256" key="2">
    <source>
        <dbReference type="ARBA" id="ARBA00004948"/>
    </source>
</evidence>
<comment type="caution">
    <text evidence="14">The sequence shown here is derived from an EMBL/GenBank/DDBJ whole genome shotgun (WGS) entry which is preliminary data.</text>
</comment>
<keyword evidence="12" id="KW-0732">Signal</keyword>
<comment type="similarity">
    <text evidence="3">Belongs to the NMT1/THI5 family.</text>
</comment>
<dbReference type="Pfam" id="PF09084">
    <property type="entry name" value="NMT1"/>
    <property type="match status" value="1"/>
</dbReference>
<evidence type="ECO:0000256" key="7">
    <source>
        <dbReference type="ARBA" id="ARBA00022898"/>
    </source>
</evidence>
<evidence type="ECO:0000259" key="13">
    <source>
        <dbReference type="Pfam" id="PF09084"/>
    </source>
</evidence>
<evidence type="ECO:0000256" key="11">
    <source>
        <dbReference type="ARBA" id="ARBA00048179"/>
    </source>
</evidence>
<comment type="catalytic activity">
    <reaction evidence="11">
        <text>N(6)-(pyridoxal phosphate)-L-lysyl-[4-amino-5-hydroxymethyl-2-methylpyrimidine phosphate synthase] + L-histidyl-[4-amino-5-hydroxymethyl-2-methylpyrimidine phosphate synthase] + 2 Fe(3+) + 4 H2O = L-lysyl-[4-amino-5-hydroxymethyl-2-methylpyrimidine phosphate synthase] + (2S)-2-amino-5-hydroxy-4-oxopentanoyl-[4-amino-5-hydroxymethyl-2-methylpyrimidine phosphate synthase] + 4-amino-2-methyl-5-(phosphooxymethyl)pyrimidine + 3-oxopropanoate + 2 Fe(2+) + 2 H(+)</text>
        <dbReference type="Rhea" id="RHEA:65756"/>
        <dbReference type="Rhea" id="RHEA-COMP:16892"/>
        <dbReference type="Rhea" id="RHEA-COMP:16893"/>
        <dbReference type="Rhea" id="RHEA-COMP:16894"/>
        <dbReference type="Rhea" id="RHEA-COMP:16895"/>
        <dbReference type="ChEBI" id="CHEBI:15377"/>
        <dbReference type="ChEBI" id="CHEBI:15378"/>
        <dbReference type="ChEBI" id="CHEBI:29033"/>
        <dbReference type="ChEBI" id="CHEBI:29034"/>
        <dbReference type="ChEBI" id="CHEBI:29969"/>
        <dbReference type="ChEBI" id="CHEBI:29979"/>
        <dbReference type="ChEBI" id="CHEBI:33190"/>
        <dbReference type="ChEBI" id="CHEBI:58354"/>
        <dbReference type="ChEBI" id="CHEBI:143915"/>
        <dbReference type="ChEBI" id="CHEBI:157692"/>
    </reaction>
    <physiologicalReaction direction="left-to-right" evidence="11">
        <dbReference type="Rhea" id="RHEA:65757"/>
    </physiologicalReaction>
</comment>
<evidence type="ECO:0000313" key="15">
    <source>
        <dbReference type="Proteomes" id="UP000435138"/>
    </source>
</evidence>
<comment type="function">
    <text evidence="1">Responsible for the formation of the pyrimidine heterocycle in the thiamine biosynthesis pathway. Catalyzes the formation of hydroxymethylpyrimidine phosphate (HMP-P) from histidine and pyridoxal phosphate (PLP). The protein uses PLP and the active site histidine to form HMP-P, generating an inactive enzyme. The enzyme can only undergo a single turnover, which suggests it is a suicide enzyme.</text>
</comment>
<keyword evidence="7" id="KW-0663">Pyridoxal phosphate</keyword>
<dbReference type="GO" id="GO:0016740">
    <property type="term" value="F:transferase activity"/>
    <property type="evidence" value="ECO:0007669"/>
    <property type="project" value="UniProtKB-KW"/>
</dbReference>
<evidence type="ECO:0000256" key="8">
    <source>
        <dbReference type="ARBA" id="ARBA00022977"/>
    </source>
</evidence>
<organism evidence="14 15">
    <name type="scientific">Endobacterium cereale</name>
    <dbReference type="NCBI Taxonomy" id="2663029"/>
    <lineage>
        <taxon>Bacteria</taxon>
        <taxon>Pseudomonadati</taxon>
        <taxon>Pseudomonadota</taxon>
        <taxon>Alphaproteobacteria</taxon>
        <taxon>Hyphomicrobiales</taxon>
        <taxon>Rhizobiaceae</taxon>
        <taxon>Endobacterium</taxon>
    </lineage>
</organism>
<evidence type="ECO:0000256" key="10">
    <source>
        <dbReference type="ARBA" id="ARBA00033171"/>
    </source>
</evidence>
<keyword evidence="9" id="KW-0408">Iron</keyword>
<dbReference type="Proteomes" id="UP000435138">
    <property type="component" value="Unassembled WGS sequence"/>
</dbReference>
<dbReference type="PANTHER" id="PTHR31528">
    <property type="entry name" value="4-AMINO-5-HYDROXYMETHYL-2-METHYLPYRIMIDINE PHOSPHATE SYNTHASE THI11-RELATED"/>
    <property type="match status" value="1"/>
</dbReference>
<evidence type="ECO:0000256" key="4">
    <source>
        <dbReference type="ARBA" id="ARBA00011738"/>
    </source>
</evidence>
<protein>
    <recommendedName>
        <fullName evidence="10">Thiamine pyrimidine synthase</fullName>
    </recommendedName>
</protein>
<dbReference type="InterPro" id="IPR015168">
    <property type="entry name" value="SsuA/THI5"/>
</dbReference>
<evidence type="ECO:0000256" key="12">
    <source>
        <dbReference type="SAM" id="SignalP"/>
    </source>
</evidence>
<dbReference type="AlphaFoldDB" id="A0A6A8ABF2"/>
<feature type="signal peptide" evidence="12">
    <location>
        <begin position="1"/>
        <end position="25"/>
    </location>
</feature>
<keyword evidence="15" id="KW-1185">Reference proteome</keyword>
<evidence type="ECO:0000256" key="3">
    <source>
        <dbReference type="ARBA" id="ARBA00009406"/>
    </source>
</evidence>
<evidence type="ECO:0000256" key="5">
    <source>
        <dbReference type="ARBA" id="ARBA00022679"/>
    </source>
</evidence>
<dbReference type="SUPFAM" id="SSF53850">
    <property type="entry name" value="Periplasmic binding protein-like II"/>
    <property type="match status" value="1"/>
</dbReference>